<dbReference type="AlphaFoldDB" id="A0A255Y6A7"/>
<name>A0A255Y6A7_9SPHN</name>
<evidence type="ECO:0000313" key="4">
    <source>
        <dbReference type="EMBL" id="OYQ24701.1"/>
    </source>
</evidence>
<dbReference type="InterPro" id="IPR020843">
    <property type="entry name" value="ER"/>
</dbReference>
<dbReference type="Gene3D" id="3.40.50.720">
    <property type="entry name" value="NAD(P)-binding Rossmann-like Domain"/>
    <property type="match status" value="1"/>
</dbReference>
<feature type="domain" description="Enoyl reductase (ER)" evidence="3">
    <location>
        <begin position="9"/>
        <end position="289"/>
    </location>
</feature>
<dbReference type="OrthoDB" id="8629910at2"/>
<reference evidence="4 5" key="1">
    <citation type="submission" date="2017-07" db="EMBL/GenBank/DDBJ databases">
        <title>Sandarakinorhabdus cyanobacteriorum sp. nov., a novel bacterium isolated from cyanobacterial aggregates in a eutrophic lake.</title>
        <authorList>
            <person name="Cai H."/>
        </authorList>
    </citation>
    <scope>NUCLEOTIDE SEQUENCE [LARGE SCALE GENOMIC DNA]</scope>
    <source>
        <strain evidence="4 5">TH057</strain>
    </source>
</reference>
<dbReference type="SMART" id="SM00829">
    <property type="entry name" value="PKS_ER"/>
    <property type="match status" value="1"/>
</dbReference>
<dbReference type="Pfam" id="PF00107">
    <property type="entry name" value="ADH_zinc_N"/>
    <property type="match status" value="1"/>
</dbReference>
<keyword evidence="1" id="KW-0521">NADP</keyword>
<dbReference type="PANTHER" id="PTHR48106">
    <property type="entry name" value="QUINONE OXIDOREDUCTASE PIG3-RELATED"/>
    <property type="match status" value="1"/>
</dbReference>
<evidence type="ECO:0000259" key="3">
    <source>
        <dbReference type="SMART" id="SM00829"/>
    </source>
</evidence>
<dbReference type="CDD" id="cd08291">
    <property type="entry name" value="ETR_like_1"/>
    <property type="match status" value="1"/>
</dbReference>
<dbReference type="Gene3D" id="3.90.180.10">
    <property type="entry name" value="Medium-chain alcohol dehydrogenases, catalytic domain"/>
    <property type="match status" value="1"/>
</dbReference>
<comment type="caution">
    <text evidence="4">The sequence shown here is derived from an EMBL/GenBank/DDBJ whole genome shotgun (WGS) entry which is preliminary data.</text>
</comment>
<dbReference type="InterPro" id="IPR013149">
    <property type="entry name" value="ADH-like_C"/>
</dbReference>
<dbReference type="GO" id="GO:0070402">
    <property type="term" value="F:NADPH binding"/>
    <property type="evidence" value="ECO:0007669"/>
    <property type="project" value="TreeGrafter"/>
</dbReference>
<evidence type="ECO:0000313" key="5">
    <source>
        <dbReference type="Proteomes" id="UP000216991"/>
    </source>
</evidence>
<evidence type="ECO:0000256" key="2">
    <source>
        <dbReference type="ARBA" id="ARBA00023002"/>
    </source>
</evidence>
<gene>
    <name evidence="4" type="ORF">CHU93_15175</name>
</gene>
<dbReference type="Proteomes" id="UP000216991">
    <property type="component" value="Unassembled WGS sequence"/>
</dbReference>
<keyword evidence="5" id="KW-1185">Reference proteome</keyword>
<dbReference type="RefSeq" id="WP_094474996.1">
    <property type="nucleotide sequence ID" value="NZ_NOXT01000124.1"/>
</dbReference>
<accession>A0A255Y6A7</accession>
<organism evidence="4 5">
    <name type="scientific">Sandarakinorhabdus cyanobacteriorum</name>
    <dbReference type="NCBI Taxonomy" id="1981098"/>
    <lineage>
        <taxon>Bacteria</taxon>
        <taxon>Pseudomonadati</taxon>
        <taxon>Pseudomonadota</taxon>
        <taxon>Alphaproteobacteria</taxon>
        <taxon>Sphingomonadales</taxon>
        <taxon>Sphingosinicellaceae</taxon>
        <taxon>Sandarakinorhabdus</taxon>
    </lineage>
</organism>
<dbReference type="GO" id="GO:0016651">
    <property type="term" value="F:oxidoreductase activity, acting on NAD(P)H"/>
    <property type="evidence" value="ECO:0007669"/>
    <property type="project" value="TreeGrafter"/>
</dbReference>
<dbReference type="SUPFAM" id="SSF51735">
    <property type="entry name" value="NAD(P)-binding Rossmann-fold domains"/>
    <property type="match status" value="1"/>
</dbReference>
<keyword evidence="2" id="KW-0560">Oxidoreductase</keyword>
<sequence length="364" mass="37847">MRQIQSTITDDGKLILALADVPEPQPGPGEIKLKIEAAPINPSDIGLLTGAADMREVTAIAGGITAPVPPAGMRAMAARIGQAMPCGNEGAGTIVAAGAGAEHLIGRRCAIIGGATYADYRVVKAEEALLLPEGATAEQGASCFVNPLTALGFVETMRAEGHSAIVHTAAASNLGQMLVKICAADGIPLVNIVRSAEQVALLQGIGATHVLDSTAPDFMANLIAACTETGATLAFDAIGGGQLAGQILTAMEAAINARAGGYSRYGSEILKQVYIYGGLDMAPTSFNRGFGMAWAMGGWLLFPRMRMFGGATYARLKQRVADELTTTFASHYSHRVSLEEMVTPDVVAGWYRRATGQKYLVVPG</sequence>
<dbReference type="PANTHER" id="PTHR48106:SF18">
    <property type="entry name" value="QUINONE OXIDOREDUCTASE PIG3"/>
    <property type="match status" value="1"/>
</dbReference>
<dbReference type="InterPro" id="IPR036291">
    <property type="entry name" value="NAD(P)-bd_dom_sf"/>
</dbReference>
<dbReference type="InterPro" id="IPR011032">
    <property type="entry name" value="GroES-like_sf"/>
</dbReference>
<protein>
    <submittedName>
        <fullName evidence="4">NADH oxidase</fullName>
    </submittedName>
</protein>
<dbReference type="EMBL" id="NOXT01000124">
    <property type="protein sequence ID" value="OYQ24701.1"/>
    <property type="molecule type" value="Genomic_DNA"/>
</dbReference>
<proteinExistence type="predicted"/>
<evidence type="ECO:0000256" key="1">
    <source>
        <dbReference type="ARBA" id="ARBA00022857"/>
    </source>
</evidence>
<dbReference type="SUPFAM" id="SSF50129">
    <property type="entry name" value="GroES-like"/>
    <property type="match status" value="1"/>
</dbReference>